<dbReference type="NCBIfam" id="TIGR00231">
    <property type="entry name" value="small_GTP"/>
    <property type="match status" value="1"/>
</dbReference>
<dbReference type="SUPFAM" id="SSF52156">
    <property type="entry name" value="Initiation factor IF2/eIF5b, domain 3"/>
    <property type="match status" value="1"/>
</dbReference>
<feature type="binding site" evidence="8">
    <location>
        <begin position="17"/>
        <end position="24"/>
    </location>
    <ligand>
        <name>GTP</name>
        <dbReference type="ChEBI" id="CHEBI:37565"/>
    </ligand>
</feature>
<dbReference type="SUPFAM" id="SSF50447">
    <property type="entry name" value="Translation proteins"/>
    <property type="match status" value="1"/>
</dbReference>
<protein>
    <recommendedName>
        <fullName evidence="2 8">Probable translation initiation factor IF-2</fullName>
    </recommendedName>
</protein>
<gene>
    <name evidence="8 11" type="primary">infB</name>
    <name evidence="11" type="ORF">HA336_07555</name>
</gene>
<dbReference type="InterPro" id="IPR005225">
    <property type="entry name" value="Small_GTP-bd"/>
</dbReference>
<dbReference type="Proteomes" id="UP000619545">
    <property type="component" value="Unassembled WGS sequence"/>
</dbReference>
<dbReference type="InterPro" id="IPR015760">
    <property type="entry name" value="TIF_IF2"/>
</dbReference>
<evidence type="ECO:0000256" key="8">
    <source>
        <dbReference type="HAMAP-Rule" id="MF_00100"/>
    </source>
</evidence>
<feature type="binding site" evidence="8">
    <location>
        <begin position="135"/>
        <end position="138"/>
    </location>
    <ligand>
        <name>GTP</name>
        <dbReference type="ChEBI" id="CHEBI:37565"/>
    </ligand>
</feature>
<dbReference type="GO" id="GO:0003743">
    <property type="term" value="F:translation initiation factor activity"/>
    <property type="evidence" value="ECO:0007669"/>
    <property type="project" value="UniProtKB-UniRule"/>
</dbReference>
<organism evidence="11 12">
    <name type="scientific">Methanopyrus kandleri</name>
    <dbReference type="NCBI Taxonomy" id="2320"/>
    <lineage>
        <taxon>Archaea</taxon>
        <taxon>Methanobacteriati</taxon>
        <taxon>Methanobacteriota</taxon>
        <taxon>Methanomada group</taxon>
        <taxon>Methanopyri</taxon>
        <taxon>Methanopyrales</taxon>
        <taxon>Methanopyraceae</taxon>
        <taxon>Methanopyrus</taxon>
    </lineage>
</organism>
<dbReference type="Pfam" id="PF03144">
    <property type="entry name" value="GTP_EFTU_D2"/>
    <property type="match status" value="1"/>
</dbReference>
<name>A0A832TJC4_9EURY</name>
<dbReference type="GeneID" id="1478190"/>
<dbReference type="FunFam" id="3.40.50.10050:FF:000001">
    <property type="entry name" value="Translation initiation factor IF-2"/>
    <property type="match status" value="1"/>
</dbReference>
<sequence>MSESNKAIRQPIISVLGHVDHGKTTLLDKIRGTAVAAKEAGGITQHIGASEIPLEVVKEICGPLLEQLDVEITIPGLLFIDTPGHEAFTNLRRRGGALADIAILVIDIMEGVMPQTEEALRILRRYRTPFVVAANKVDRVPGWKSHEDTPFLESFQKQSPEVQQRLEEKVYELIGQLHQHGFQAERFDRVRDFTRTVAIVPTSGVTGEGIPELLMVVTGLAQRFLEEQLKIEVEGPGKAAILEVKEEPGLGHTVDAILYDGIIRTGDTIVIGHPEEPIVTRVRSLLKPKPLDEMRDPSDRFRKVDEVTAAAGVKISAPELEEAVAGAPLRVVGEDEDVEEVVREVQEEVEEVTIETDQEGIIIKADTLGTLEAVVGEFKEKDVPIRKADVGDITKKDVIEAHAVAEKDPLLGVIVGFNVGVTEEARELADEYDVDIIIDDVIYELVEKYEEMVEKRIERERRKRLDELVRPGKIKVLPGYIFRQSKPAIVGVQVLAGVIKPGYPLMREDGRELGEIKQIQMHGEPIKEAKKGQEVAISIEGPIVGRHFEEGDILYTDVPSEHAKLMFEEFKDLLTEDELEALKEIAEIKRKEDPFYGM</sequence>
<dbReference type="FunFam" id="2.40.30.10:FF:000013">
    <property type="entry name" value="eukaryotic translation initiation factor 5B"/>
    <property type="match status" value="1"/>
</dbReference>
<dbReference type="InterPro" id="IPR009000">
    <property type="entry name" value="Transl_B-barrel_sf"/>
</dbReference>
<comment type="function">
    <text evidence="7 8 9">Function in general translation initiation by promoting the binding of the formylmethionine-tRNA to ribosomes. Seems to function along with eIF-2.</text>
</comment>
<dbReference type="InterPro" id="IPR004544">
    <property type="entry name" value="TF_aIF-2_arc"/>
</dbReference>
<evidence type="ECO:0000256" key="1">
    <source>
        <dbReference type="ARBA" id="ARBA00007733"/>
    </source>
</evidence>
<evidence type="ECO:0000256" key="9">
    <source>
        <dbReference type="RuleBase" id="RU000644"/>
    </source>
</evidence>
<evidence type="ECO:0000313" key="12">
    <source>
        <dbReference type="Proteomes" id="UP000619545"/>
    </source>
</evidence>
<dbReference type="Gene3D" id="3.40.50.10050">
    <property type="entry name" value="Translation initiation factor IF- 2, domain 3"/>
    <property type="match status" value="1"/>
</dbReference>
<dbReference type="Pfam" id="PF00009">
    <property type="entry name" value="GTP_EFTU"/>
    <property type="match status" value="1"/>
</dbReference>
<dbReference type="InterPro" id="IPR000795">
    <property type="entry name" value="T_Tr_GTP-bd_dom"/>
</dbReference>
<dbReference type="Gene3D" id="2.40.30.10">
    <property type="entry name" value="Translation factors"/>
    <property type="match status" value="2"/>
</dbReference>
<dbReference type="NCBIfam" id="NF011418">
    <property type="entry name" value="PRK14845.1"/>
    <property type="match status" value="1"/>
</dbReference>
<keyword evidence="4 8" id="KW-0547">Nucleotide-binding</keyword>
<accession>A0A832TJC4</accession>
<dbReference type="PANTHER" id="PTHR43381:SF4">
    <property type="entry name" value="EUKARYOTIC TRANSLATION INITIATION FACTOR 5B"/>
    <property type="match status" value="1"/>
</dbReference>
<reference evidence="11" key="1">
    <citation type="journal article" date="2020" name="bioRxiv">
        <title>A rank-normalized archaeal taxonomy based on genome phylogeny resolves widespread incomplete and uneven classifications.</title>
        <authorList>
            <person name="Rinke C."/>
            <person name="Chuvochina M."/>
            <person name="Mussig A.J."/>
            <person name="Chaumeil P.-A."/>
            <person name="Waite D.W."/>
            <person name="Whitman W.B."/>
            <person name="Parks D.H."/>
            <person name="Hugenholtz P."/>
        </authorList>
    </citation>
    <scope>NUCLEOTIDE SEQUENCE</scope>
    <source>
        <strain evidence="11">UBA8853</strain>
    </source>
</reference>
<keyword evidence="5 8" id="KW-0648">Protein biosynthesis</keyword>
<evidence type="ECO:0000256" key="6">
    <source>
        <dbReference type="ARBA" id="ARBA00023134"/>
    </source>
</evidence>
<dbReference type="InterPro" id="IPR029459">
    <property type="entry name" value="EFTU-type"/>
</dbReference>
<dbReference type="EMBL" id="DUJS01000005">
    <property type="protein sequence ID" value="HII71068.1"/>
    <property type="molecule type" value="Genomic_DNA"/>
</dbReference>
<dbReference type="Pfam" id="PF11987">
    <property type="entry name" value="IF-2"/>
    <property type="match status" value="1"/>
</dbReference>
<dbReference type="Pfam" id="PF14578">
    <property type="entry name" value="GTP_EFTU_D4"/>
    <property type="match status" value="1"/>
</dbReference>
<dbReference type="SMR" id="A0A832TJC4"/>
<dbReference type="NCBIfam" id="NF003078">
    <property type="entry name" value="PRK04004.1"/>
    <property type="match status" value="1"/>
</dbReference>
<dbReference type="PROSITE" id="PS51722">
    <property type="entry name" value="G_TR_2"/>
    <property type="match status" value="1"/>
</dbReference>
<keyword evidence="6 8" id="KW-0342">GTP-binding</keyword>
<dbReference type="Gene3D" id="3.40.50.300">
    <property type="entry name" value="P-loop containing nucleotide triphosphate hydrolases"/>
    <property type="match status" value="1"/>
</dbReference>
<dbReference type="InterPro" id="IPR023115">
    <property type="entry name" value="TIF_IF2_dom3"/>
</dbReference>
<dbReference type="SUPFAM" id="SSF52540">
    <property type="entry name" value="P-loop containing nucleoside triphosphate hydrolases"/>
    <property type="match status" value="1"/>
</dbReference>
<dbReference type="InterPro" id="IPR036925">
    <property type="entry name" value="TIF_IF2_dom3_sf"/>
</dbReference>
<dbReference type="CDD" id="cd16266">
    <property type="entry name" value="IF2_aeIF5B_IV"/>
    <property type="match status" value="1"/>
</dbReference>
<feature type="domain" description="Tr-type G" evidence="10">
    <location>
        <begin position="8"/>
        <end position="226"/>
    </location>
</feature>
<dbReference type="PANTHER" id="PTHR43381">
    <property type="entry name" value="TRANSLATION INITIATION FACTOR IF-2-RELATED"/>
    <property type="match status" value="1"/>
</dbReference>
<evidence type="ECO:0000259" key="10">
    <source>
        <dbReference type="PROSITE" id="PS51722"/>
    </source>
</evidence>
<dbReference type="AlphaFoldDB" id="A0A832TJC4"/>
<proteinExistence type="inferred from homology"/>
<dbReference type="GO" id="GO:0003924">
    <property type="term" value="F:GTPase activity"/>
    <property type="evidence" value="ECO:0007669"/>
    <property type="project" value="UniProtKB-UniRule"/>
</dbReference>
<evidence type="ECO:0000256" key="2">
    <source>
        <dbReference type="ARBA" id="ARBA00020166"/>
    </source>
</evidence>
<dbReference type="CDD" id="cd03703">
    <property type="entry name" value="aeIF5B_II"/>
    <property type="match status" value="1"/>
</dbReference>
<evidence type="ECO:0000256" key="4">
    <source>
        <dbReference type="ARBA" id="ARBA00022741"/>
    </source>
</evidence>
<dbReference type="RefSeq" id="WP_011019963.1">
    <property type="nucleotide sequence ID" value="NZ_DUJS01000005.1"/>
</dbReference>
<dbReference type="FunFam" id="3.40.50.300:FF:000112">
    <property type="entry name" value="Eukaryotic translation initiation factor 5B"/>
    <property type="match status" value="1"/>
</dbReference>
<evidence type="ECO:0000256" key="3">
    <source>
        <dbReference type="ARBA" id="ARBA00022540"/>
    </source>
</evidence>
<dbReference type="GO" id="GO:0005737">
    <property type="term" value="C:cytoplasm"/>
    <property type="evidence" value="ECO:0007669"/>
    <property type="project" value="TreeGrafter"/>
</dbReference>
<dbReference type="HAMAP" id="MF_00100_A">
    <property type="entry name" value="IF_2_A"/>
    <property type="match status" value="1"/>
</dbReference>
<dbReference type="InterPro" id="IPR027417">
    <property type="entry name" value="P-loop_NTPase"/>
</dbReference>
<dbReference type="NCBIfam" id="TIGR00491">
    <property type="entry name" value="aIF-2"/>
    <property type="match status" value="1"/>
</dbReference>
<comment type="caution">
    <text evidence="11">The sequence shown here is derived from an EMBL/GenBank/DDBJ whole genome shotgun (WGS) entry which is preliminary data.</text>
</comment>
<feature type="binding site" evidence="8">
    <location>
        <begin position="81"/>
        <end position="85"/>
    </location>
    <ligand>
        <name>GTP</name>
        <dbReference type="ChEBI" id="CHEBI:37565"/>
    </ligand>
</feature>
<dbReference type="OMA" id="FRQSKPA"/>
<dbReference type="PRINTS" id="PR00315">
    <property type="entry name" value="ELONGATNFCT"/>
</dbReference>
<evidence type="ECO:0000256" key="5">
    <source>
        <dbReference type="ARBA" id="ARBA00022917"/>
    </source>
</evidence>
<comment type="similarity">
    <text evidence="1 8 9">Belongs to the TRAFAC class translation factor GTPase superfamily. Classic translation factor GTPase family. IF-2 subfamily.</text>
</comment>
<dbReference type="InterPro" id="IPR004161">
    <property type="entry name" value="EFTu-like_2"/>
</dbReference>
<dbReference type="GO" id="GO:0005525">
    <property type="term" value="F:GTP binding"/>
    <property type="evidence" value="ECO:0007669"/>
    <property type="project" value="UniProtKB-KW"/>
</dbReference>
<evidence type="ECO:0000256" key="7">
    <source>
        <dbReference type="ARBA" id="ARBA00024852"/>
    </source>
</evidence>
<evidence type="ECO:0000313" key="11">
    <source>
        <dbReference type="EMBL" id="HII71068.1"/>
    </source>
</evidence>
<keyword evidence="3 8" id="KW-0396">Initiation factor</keyword>
<dbReference type="CDD" id="cd01887">
    <property type="entry name" value="IF2_eIF5B"/>
    <property type="match status" value="1"/>
</dbReference>